<dbReference type="EMBL" id="WTXG01000031">
    <property type="protein sequence ID" value="KAI0298024.1"/>
    <property type="molecule type" value="Genomic_DNA"/>
</dbReference>
<keyword evidence="4" id="KW-0650">Protein phosphatase inhibitor</keyword>
<evidence type="ECO:0000256" key="2">
    <source>
        <dbReference type="RuleBase" id="RU367162"/>
    </source>
</evidence>
<dbReference type="PANTHER" id="PTHR20835">
    <property type="entry name" value="E3 UBIQUITIN-PROTEIN LIGASE PPP1R11-RELATED"/>
    <property type="match status" value="1"/>
</dbReference>
<feature type="compositionally biased region" description="Acidic residues" evidence="3">
    <location>
        <begin position="92"/>
        <end position="108"/>
    </location>
</feature>
<dbReference type="GO" id="GO:0005634">
    <property type="term" value="C:nucleus"/>
    <property type="evidence" value="ECO:0007669"/>
    <property type="project" value="UniProtKB-SubCell"/>
</dbReference>
<sequence>MAFVSQSGASSSISREGSHTALIVQDPEQRDVSAQTADIAVGPGPGGILRLRGGPRDRPRVVWDEEVVDNEGLGRKKSKICCIYHRPRQFDESSDEDSSETDSDSDDDGTTRPNHQYRHHHRLRQHRHADGESGGEPHNELEHKRRGDIDDQNAYERISPRKGKDKATTRS</sequence>
<evidence type="ECO:0000256" key="1">
    <source>
        <dbReference type="ARBA" id="ARBA00005605"/>
    </source>
</evidence>
<gene>
    <name evidence="4" type="ORF">B0F90DRAFT_1669219</name>
</gene>
<keyword evidence="5" id="KW-1185">Reference proteome</keyword>
<dbReference type="GO" id="GO:0004865">
    <property type="term" value="F:protein serine/threonine phosphatase inhibitor activity"/>
    <property type="evidence" value="ECO:0007669"/>
    <property type="project" value="UniProtKB-UniRule"/>
</dbReference>
<comment type="subcellular location">
    <subcellularLocation>
        <location evidence="2">Nucleus</location>
    </subcellularLocation>
</comment>
<keyword evidence="2" id="KW-0539">Nucleus</keyword>
<evidence type="ECO:0000256" key="3">
    <source>
        <dbReference type="SAM" id="MobiDB-lite"/>
    </source>
</evidence>
<feature type="region of interest" description="Disordered" evidence="3">
    <location>
        <begin position="1"/>
        <end position="60"/>
    </location>
</feature>
<comment type="similarity">
    <text evidence="1 2">Belongs to the YPI1 family.</text>
</comment>
<feature type="compositionally biased region" description="Basic residues" evidence="3">
    <location>
        <begin position="115"/>
        <end position="127"/>
    </location>
</feature>
<evidence type="ECO:0000313" key="5">
    <source>
        <dbReference type="Proteomes" id="UP001203297"/>
    </source>
</evidence>
<protein>
    <recommendedName>
        <fullName evidence="2">Type 1 phosphatases regulator</fullName>
    </recommendedName>
</protein>
<dbReference type="GO" id="GO:0008157">
    <property type="term" value="F:protein phosphatase 1 binding"/>
    <property type="evidence" value="ECO:0007669"/>
    <property type="project" value="TreeGrafter"/>
</dbReference>
<dbReference type="InterPro" id="IPR011107">
    <property type="entry name" value="PPI_Ypi1"/>
</dbReference>
<feature type="compositionally biased region" description="Low complexity" evidence="3">
    <location>
        <begin position="1"/>
        <end position="15"/>
    </location>
</feature>
<dbReference type="Pfam" id="PF07491">
    <property type="entry name" value="PPI_Ypi1"/>
    <property type="match status" value="1"/>
</dbReference>
<feature type="compositionally biased region" description="Basic and acidic residues" evidence="3">
    <location>
        <begin position="128"/>
        <end position="149"/>
    </location>
</feature>
<comment type="caution">
    <text evidence="4">The sequence shown here is derived from an EMBL/GenBank/DDBJ whole genome shotgun (WGS) entry which is preliminary data.</text>
</comment>
<organism evidence="4 5">
    <name type="scientific">Multifurca ochricompacta</name>
    <dbReference type="NCBI Taxonomy" id="376703"/>
    <lineage>
        <taxon>Eukaryota</taxon>
        <taxon>Fungi</taxon>
        <taxon>Dikarya</taxon>
        <taxon>Basidiomycota</taxon>
        <taxon>Agaricomycotina</taxon>
        <taxon>Agaricomycetes</taxon>
        <taxon>Russulales</taxon>
        <taxon>Russulaceae</taxon>
        <taxon>Multifurca</taxon>
    </lineage>
</organism>
<reference evidence="4" key="1">
    <citation type="journal article" date="2022" name="New Phytol.">
        <title>Evolutionary transition to the ectomycorrhizal habit in the genomes of a hyperdiverse lineage of mushroom-forming fungi.</title>
        <authorList>
            <person name="Looney B."/>
            <person name="Miyauchi S."/>
            <person name="Morin E."/>
            <person name="Drula E."/>
            <person name="Courty P.E."/>
            <person name="Kohler A."/>
            <person name="Kuo A."/>
            <person name="LaButti K."/>
            <person name="Pangilinan J."/>
            <person name="Lipzen A."/>
            <person name="Riley R."/>
            <person name="Andreopoulos W."/>
            <person name="He G."/>
            <person name="Johnson J."/>
            <person name="Nolan M."/>
            <person name="Tritt A."/>
            <person name="Barry K.W."/>
            <person name="Grigoriev I.V."/>
            <person name="Nagy L.G."/>
            <person name="Hibbett D."/>
            <person name="Henrissat B."/>
            <person name="Matheny P.B."/>
            <person name="Labbe J."/>
            <person name="Martin F.M."/>
        </authorList>
    </citation>
    <scope>NUCLEOTIDE SEQUENCE</scope>
    <source>
        <strain evidence="4">BPL690</strain>
    </source>
</reference>
<name>A0AAD4M0S0_9AGAM</name>
<dbReference type="PANTHER" id="PTHR20835:SF0">
    <property type="entry name" value="E3 UBIQUITIN-PROTEIN LIGASE PPP1R11"/>
    <property type="match status" value="1"/>
</dbReference>
<comment type="function">
    <text evidence="2">Regulator of type 1 phosphatases which maintains protein phosphatase activity under strict control.</text>
</comment>
<dbReference type="Proteomes" id="UP001203297">
    <property type="component" value="Unassembled WGS sequence"/>
</dbReference>
<evidence type="ECO:0000313" key="4">
    <source>
        <dbReference type="EMBL" id="KAI0298024.1"/>
    </source>
</evidence>
<dbReference type="AlphaFoldDB" id="A0AAD4M0S0"/>
<accession>A0AAD4M0S0</accession>
<proteinExistence type="inferred from homology"/>
<feature type="region of interest" description="Disordered" evidence="3">
    <location>
        <begin position="86"/>
        <end position="171"/>
    </location>
</feature>